<feature type="transmembrane region" description="Helical" evidence="8">
    <location>
        <begin position="35"/>
        <end position="55"/>
    </location>
</feature>
<evidence type="ECO:0000256" key="7">
    <source>
        <dbReference type="ARBA" id="ARBA00023136"/>
    </source>
</evidence>
<evidence type="ECO:0000256" key="6">
    <source>
        <dbReference type="ARBA" id="ARBA00022989"/>
    </source>
</evidence>
<evidence type="ECO:0000313" key="10">
    <source>
        <dbReference type="Proteomes" id="UP000561726"/>
    </source>
</evidence>
<dbReference type="GO" id="GO:0005886">
    <property type="term" value="C:plasma membrane"/>
    <property type="evidence" value="ECO:0007669"/>
    <property type="project" value="UniProtKB-SubCell"/>
</dbReference>
<comment type="similarity">
    <text evidence="2">Belongs to the CPA3 antiporters (TC 2.A.63) subunit F family.</text>
</comment>
<proteinExistence type="inferred from homology"/>
<comment type="caution">
    <text evidence="9">The sequence shown here is derived from an EMBL/GenBank/DDBJ whole genome shotgun (WGS) entry which is preliminary data.</text>
</comment>
<evidence type="ECO:0000256" key="1">
    <source>
        <dbReference type="ARBA" id="ARBA00004651"/>
    </source>
</evidence>
<sequence length="89" mass="9307">MMLQVVGLIAGGLFALSGLFSVYRIVRGPSVLDRVIASDVLVATVICALGAEMAINRHTDNLPVLLVLALFAVLGSLSVARFLPARDSA</sequence>
<organism evidence="9 10">
    <name type="scientific">Cryobacterium roopkundense</name>
    <dbReference type="NCBI Taxonomy" id="1001240"/>
    <lineage>
        <taxon>Bacteria</taxon>
        <taxon>Bacillati</taxon>
        <taxon>Actinomycetota</taxon>
        <taxon>Actinomycetes</taxon>
        <taxon>Micrococcales</taxon>
        <taxon>Microbacteriaceae</taxon>
        <taxon>Cryobacterium</taxon>
    </lineage>
</organism>
<dbReference type="Proteomes" id="UP000561726">
    <property type="component" value="Unassembled WGS sequence"/>
</dbReference>
<evidence type="ECO:0000313" key="9">
    <source>
        <dbReference type="EMBL" id="MBB5639664.1"/>
    </source>
</evidence>
<dbReference type="EMBL" id="JACHBQ010000001">
    <property type="protein sequence ID" value="MBB5639664.1"/>
    <property type="molecule type" value="Genomic_DNA"/>
</dbReference>
<dbReference type="PANTHER" id="PTHR34702:SF1">
    <property type="entry name" value="NA(+)_H(+) ANTIPORTER SUBUNIT F"/>
    <property type="match status" value="1"/>
</dbReference>
<dbReference type="InterPro" id="IPR007208">
    <property type="entry name" value="MrpF/PhaF-like"/>
</dbReference>
<dbReference type="AlphaFoldDB" id="A0A7W8ZT23"/>
<evidence type="ECO:0000256" key="2">
    <source>
        <dbReference type="ARBA" id="ARBA00009212"/>
    </source>
</evidence>
<dbReference type="PANTHER" id="PTHR34702">
    <property type="entry name" value="NA(+)/H(+) ANTIPORTER SUBUNIT F1"/>
    <property type="match status" value="1"/>
</dbReference>
<dbReference type="GO" id="GO:0015385">
    <property type="term" value="F:sodium:proton antiporter activity"/>
    <property type="evidence" value="ECO:0007669"/>
    <property type="project" value="TreeGrafter"/>
</dbReference>
<evidence type="ECO:0000256" key="4">
    <source>
        <dbReference type="ARBA" id="ARBA00022475"/>
    </source>
</evidence>
<keyword evidence="4" id="KW-1003">Cell membrane</keyword>
<evidence type="ECO:0000256" key="3">
    <source>
        <dbReference type="ARBA" id="ARBA00022448"/>
    </source>
</evidence>
<reference evidence="9 10" key="1">
    <citation type="submission" date="2020-08" db="EMBL/GenBank/DDBJ databases">
        <title>Sequencing the genomes of 1000 actinobacteria strains.</title>
        <authorList>
            <person name="Klenk H.-P."/>
        </authorList>
    </citation>
    <scope>NUCLEOTIDE SEQUENCE [LARGE SCALE GENOMIC DNA]</scope>
    <source>
        <strain evidence="9 10">DSM 21065</strain>
    </source>
</reference>
<comment type="subcellular location">
    <subcellularLocation>
        <location evidence="1">Cell membrane</location>
        <topology evidence="1">Multi-pass membrane protein</topology>
    </subcellularLocation>
</comment>
<accession>A0A7W8ZT23</accession>
<keyword evidence="6 8" id="KW-1133">Transmembrane helix</keyword>
<keyword evidence="7 8" id="KW-0472">Membrane</keyword>
<gene>
    <name evidence="9" type="ORF">BJ997_000212</name>
</gene>
<protein>
    <submittedName>
        <fullName evidence="9">Multicomponent Na+:H+ antiporter subunit F</fullName>
    </submittedName>
</protein>
<feature type="transmembrane region" description="Helical" evidence="8">
    <location>
        <begin position="61"/>
        <end position="83"/>
    </location>
</feature>
<keyword evidence="3" id="KW-0813">Transport</keyword>
<feature type="transmembrane region" description="Helical" evidence="8">
    <location>
        <begin position="6"/>
        <end position="23"/>
    </location>
</feature>
<dbReference type="Pfam" id="PF04066">
    <property type="entry name" value="MrpF_PhaF"/>
    <property type="match status" value="1"/>
</dbReference>
<name>A0A7W8ZT23_9MICO</name>
<keyword evidence="5 8" id="KW-0812">Transmembrane</keyword>
<evidence type="ECO:0000256" key="5">
    <source>
        <dbReference type="ARBA" id="ARBA00022692"/>
    </source>
</evidence>
<evidence type="ECO:0000256" key="8">
    <source>
        <dbReference type="SAM" id="Phobius"/>
    </source>
</evidence>